<dbReference type="InterPro" id="IPR043129">
    <property type="entry name" value="ATPase_NBD"/>
</dbReference>
<dbReference type="InterPro" id="IPR050201">
    <property type="entry name" value="Bacterial_glucokinase"/>
</dbReference>
<keyword evidence="1 4" id="KW-0808">Transferase</keyword>
<dbReference type="GO" id="GO:0005536">
    <property type="term" value="F:D-glucose binding"/>
    <property type="evidence" value="ECO:0007669"/>
    <property type="project" value="InterPro"/>
</dbReference>
<organism evidence="4">
    <name type="scientific">uncultured Alphaproteobacteria bacterium</name>
    <dbReference type="NCBI Taxonomy" id="91750"/>
    <lineage>
        <taxon>Bacteria</taxon>
        <taxon>Pseudomonadati</taxon>
        <taxon>Pseudomonadota</taxon>
        <taxon>Alphaproteobacteria</taxon>
        <taxon>environmental samples</taxon>
    </lineage>
</organism>
<dbReference type="GO" id="GO:0005829">
    <property type="term" value="C:cytosol"/>
    <property type="evidence" value="ECO:0007669"/>
    <property type="project" value="TreeGrafter"/>
</dbReference>
<dbReference type="InterPro" id="IPR003836">
    <property type="entry name" value="Glucokinase"/>
</dbReference>
<evidence type="ECO:0000256" key="3">
    <source>
        <dbReference type="RuleBase" id="RU004046"/>
    </source>
</evidence>
<dbReference type="GO" id="GO:0006096">
    <property type="term" value="P:glycolytic process"/>
    <property type="evidence" value="ECO:0007669"/>
    <property type="project" value="InterPro"/>
</dbReference>
<evidence type="ECO:0000256" key="1">
    <source>
        <dbReference type="ARBA" id="ARBA00022679"/>
    </source>
</evidence>
<dbReference type="SUPFAM" id="SSF53067">
    <property type="entry name" value="Actin-like ATPase domain"/>
    <property type="match status" value="1"/>
</dbReference>
<dbReference type="Pfam" id="PF02685">
    <property type="entry name" value="Glucokinase"/>
    <property type="match status" value="1"/>
</dbReference>
<dbReference type="CDD" id="cd24008">
    <property type="entry name" value="ASKHA_NBD_GLK"/>
    <property type="match status" value="1"/>
</dbReference>
<keyword evidence="2 4" id="KW-0418">Kinase</keyword>
<dbReference type="Gene3D" id="3.30.420.40">
    <property type="match status" value="1"/>
</dbReference>
<proteinExistence type="inferred from homology"/>
<dbReference type="PANTHER" id="PTHR47690:SF1">
    <property type="entry name" value="GLUCOKINASE"/>
    <property type="match status" value="1"/>
</dbReference>
<evidence type="ECO:0000313" key="4">
    <source>
        <dbReference type="EMBL" id="SBV94998.1"/>
    </source>
</evidence>
<dbReference type="EC" id="2.7.1.2" evidence="4"/>
<protein>
    <submittedName>
        <fullName evidence="4">Glucokinase</fullName>
        <ecNumber evidence="4">2.7.1.2</ecNumber>
    </submittedName>
</protein>
<name>A0A212J6D2_9PROT</name>
<dbReference type="PANTHER" id="PTHR47690">
    <property type="entry name" value="GLUCOKINASE"/>
    <property type="match status" value="1"/>
</dbReference>
<accession>A0A212J6D2</accession>
<sequence>MTPAAEPWILVADIGGTNARFAAVPRGSGVPSQPFILPTKGYPSLEAALDLAIPALGGGEGLSAIVLALAAAIDDGPVKLTNAAWVIDARAVAAHTGVARVELRNDFEALALALPFLGGAALHSLQAGEALAGGNIAVVGPGTGLGVAGLIAMGSVWRTLCGEGGHATYAPETETEWCIATGLRAKYGRVSAERVATGQGLVDVAAILGAPADAASPAQVVARAHDGCAACRGALDAFLACTGRVAGDVALTLNATAGVFLGGGILPRLVGTTDLAPLVAAFRDKGRNAPRMARMPVSLIVDPAPALTGLAAHARELFATL</sequence>
<dbReference type="GO" id="GO:0005524">
    <property type="term" value="F:ATP binding"/>
    <property type="evidence" value="ECO:0007669"/>
    <property type="project" value="InterPro"/>
</dbReference>
<dbReference type="EMBL" id="FLUO01000001">
    <property type="protein sequence ID" value="SBV94998.1"/>
    <property type="molecule type" value="Genomic_DNA"/>
</dbReference>
<evidence type="ECO:0000256" key="2">
    <source>
        <dbReference type="ARBA" id="ARBA00022777"/>
    </source>
</evidence>
<dbReference type="GO" id="GO:0004340">
    <property type="term" value="F:glucokinase activity"/>
    <property type="evidence" value="ECO:0007669"/>
    <property type="project" value="UniProtKB-EC"/>
</dbReference>
<comment type="similarity">
    <text evidence="3">Belongs to the bacterial glucokinase family.</text>
</comment>
<gene>
    <name evidence="4" type="primary">glk</name>
    <name evidence="4" type="ORF">KL86APRO_10580</name>
</gene>
<dbReference type="Gene3D" id="3.40.367.20">
    <property type="match status" value="1"/>
</dbReference>
<dbReference type="AlphaFoldDB" id="A0A212J6D2"/>
<reference evidence="4" key="1">
    <citation type="submission" date="2016-04" db="EMBL/GenBank/DDBJ databases">
        <authorList>
            <person name="Evans L.H."/>
            <person name="Alamgir A."/>
            <person name="Owens N."/>
            <person name="Weber N.D."/>
            <person name="Virtaneva K."/>
            <person name="Barbian K."/>
            <person name="Babar A."/>
            <person name="Rosenke K."/>
        </authorList>
    </citation>
    <scope>NUCLEOTIDE SEQUENCE</scope>
    <source>
        <strain evidence="4">86</strain>
    </source>
</reference>